<dbReference type="EnsemblPlants" id="OGLUM02G10810.1">
    <property type="protein sequence ID" value="OGLUM02G10810.1"/>
    <property type="gene ID" value="OGLUM02G10810"/>
</dbReference>
<feature type="compositionally biased region" description="Pro residues" evidence="1">
    <location>
        <begin position="156"/>
        <end position="166"/>
    </location>
</feature>
<evidence type="ECO:0000313" key="3">
    <source>
        <dbReference type="Proteomes" id="UP000026961"/>
    </source>
</evidence>
<name>A0A0D9YQ00_9ORYZ</name>
<feature type="compositionally biased region" description="Gly residues" evidence="1">
    <location>
        <begin position="1"/>
        <end position="30"/>
    </location>
</feature>
<evidence type="ECO:0000313" key="2">
    <source>
        <dbReference type="EnsemblPlants" id="OGLUM02G10810.1"/>
    </source>
</evidence>
<proteinExistence type="predicted"/>
<sequence>MAEAGGGAGAVDGGGGGSAVEAEGGGGGGEAAPARWRGGAGAVEGGGSEAKAASAAQWGWKAAPREAGGREWLCGGANWRVCACGAHSGPPAHHQLEVCVLTKIIFQKMLFGTASFHILYAWGNHLAGSCEPRKPSLPLGLATGRVRGGSGWNAPAPGPRLLPPTLAPQRRLGGKRHPPPSPQRTRRVSEAPHYPVGPVDGDEDDELHDSNDGELHDGDEDEPSKAPKPVEYNHCELISHQQPAPN</sequence>
<dbReference type="Gramene" id="OGLUM02G10810.1">
    <property type="protein sequence ID" value="OGLUM02G10810.1"/>
    <property type="gene ID" value="OGLUM02G10810"/>
</dbReference>
<feature type="compositionally biased region" description="Gly residues" evidence="1">
    <location>
        <begin position="38"/>
        <end position="48"/>
    </location>
</feature>
<organism evidence="2">
    <name type="scientific">Oryza glumipatula</name>
    <dbReference type="NCBI Taxonomy" id="40148"/>
    <lineage>
        <taxon>Eukaryota</taxon>
        <taxon>Viridiplantae</taxon>
        <taxon>Streptophyta</taxon>
        <taxon>Embryophyta</taxon>
        <taxon>Tracheophyta</taxon>
        <taxon>Spermatophyta</taxon>
        <taxon>Magnoliopsida</taxon>
        <taxon>Liliopsida</taxon>
        <taxon>Poales</taxon>
        <taxon>Poaceae</taxon>
        <taxon>BOP clade</taxon>
        <taxon>Oryzoideae</taxon>
        <taxon>Oryzeae</taxon>
        <taxon>Oryzinae</taxon>
        <taxon>Oryza</taxon>
    </lineage>
</organism>
<feature type="region of interest" description="Disordered" evidence="1">
    <location>
        <begin position="150"/>
        <end position="246"/>
    </location>
</feature>
<accession>A0A0D9YQ00</accession>
<evidence type="ECO:0000256" key="1">
    <source>
        <dbReference type="SAM" id="MobiDB-lite"/>
    </source>
</evidence>
<dbReference type="AlphaFoldDB" id="A0A0D9YQ00"/>
<reference evidence="2" key="1">
    <citation type="submission" date="2015-04" db="UniProtKB">
        <authorList>
            <consortium name="EnsemblPlants"/>
        </authorList>
    </citation>
    <scope>IDENTIFICATION</scope>
</reference>
<keyword evidence="3" id="KW-1185">Reference proteome</keyword>
<protein>
    <submittedName>
        <fullName evidence="2">Uncharacterized protein</fullName>
    </submittedName>
</protein>
<feature type="region of interest" description="Disordered" evidence="1">
    <location>
        <begin position="1"/>
        <end position="48"/>
    </location>
</feature>
<reference evidence="2" key="2">
    <citation type="submission" date="2018-05" db="EMBL/GenBank/DDBJ databases">
        <title>OgluRS3 (Oryza glumaepatula Reference Sequence Version 3).</title>
        <authorList>
            <person name="Zhang J."/>
            <person name="Kudrna D."/>
            <person name="Lee S."/>
            <person name="Talag J."/>
            <person name="Welchert J."/>
            <person name="Wing R.A."/>
        </authorList>
    </citation>
    <scope>NUCLEOTIDE SEQUENCE [LARGE SCALE GENOMIC DNA]</scope>
</reference>
<dbReference type="HOGENOM" id="CLU_1130571_0_0_1"/>
<dbReference type="Proteomes" id="UP000026961">
    <property type="component" value="Chromosome 2"/>
</dbReference>